<gene>
    <name evidence="3" type="ORF">GCM10010964_22060</name>
</gene>
<keyword evidence="4" id="KW-1185">Reference proteome</keyword>
<keyword evidence="2" id="KW-0472">Membrane</keyword>
<sequence>MLGEATGPEPHHERRPFREASGGGAGGQAGRPAMRGGEIAGRSQWSPQGGMGSGKHRMSGIAIGAVAPSALVPAAALFHDERLAMWQGIGGWAHVVVGGLMPVPHASATVLFWGIMIGLAVPLVRRIAGRAAASRRGVAPEAPEERAARGEIRREAPDARRPALLAGRAAGADG</sequence>
<feature type="region of interest" description="Disordered" evidence="1">
    <location>
        <begin position="1"/>
        <end position="56"/>
    </location>
</feature>
<keyword evidence="2" id="KW-0812">Transmembrane</keyword>
<evidence type="ECO:0000313" key="3">
    <source>
        <dbReference type="EMBL" id="GGG33735.1"/>
    </source>
</evidence>
<proteinExistence type="predicted"/>
<keyword evidence="2" id="KW-1133">Transmembrane helix</keyword>
<comment type="caution">
    <text evidence="3">The sequence shown here is derived from an EMBL/GenBank/DDBJ whole genome shotgun (WGS) entry which is preliminary data.</text>
</comment>
<protein>
    <submittedName>
        <fullName evidence="3">Uncharacterized protein</fullName>
    </submittedName>
</protein>
<accession>A0A8J2ZBD0</accession>
<feature type="compositionally biased region" description="Basic and acidic residues" evidence="1">
    <location>
        <begin position="143"/>
        <end position="161"/>
    </location>
</feature>
<dbReference type="EMBL" id="BMKS01000005">
    <property type="protein sequence ID" value="GGG33735.1"/>
    <property type="molecule type" value="Genomic_DNA"/>
</dbReference>
<evidence type="ECO:0000313" key="4">
    <source>
        <dbReference type="Proteomes" id="UP000597507"/>
    </source>
</evidence>
<dbReference type="AlphaFoldDB" id="A0A8J2ZBD0"/>
<feature type="compositionally biased region" description="Low complexity" evidence="1">
    <location>
        <begin position="162"/>
        <end position="174"/>
    </location>
</feature>
<dbReference type="Proteomes" id="UP000597507">
    <property type="component" value="Unassembled WGS sequence"/>
</dbReference>
<evidence type="ECO:0000256" key="2">
    <source>
        <dbReference type="SAM" id="Phobius"/>
    </source>
</evidence>
<evidence type="ECO:0000256" key="1">
    <source>
        <dbReference type="SAM" id="MobiDB-lite"/>
    </source>
</evidence>
<feature type="compositionally biased region" description="Basic and acidic residues" evidence="1">
    <location>
        <begin position="9"/>
        <end position="18"/>
    </location>
</feature>
<organism evidence="3 4">
    <name type="scientific">Caldovatus sediminis</name>
    <dbReference type="NCBI Taxonomy" id="2041189"/>
    <lineage>
        <taxon>Bacteria</taxon>
        <taxon>Pseudomonadati</taxon>
        <taxon>Pseudomonadota</taxon>
        <taxon>Alphaproteobacteria</taxon>
        <taxon>Acetobacterales</taxon>
        <taxon>Roseomonadaceae</taxon>
        <taxon>Caldovatus</taxon>
    </lineage>
</organism>
<feature type="region of interest" description="Disordered" evidence="1">
    <location>
        <begin position="134"/>
        <end position="174"/>
    </location>
</feature>
<name>A0A8J2ZBD0_9PROT</name>
<feature type="transmembrane region" description="Helical" evidence="2">
    <location>
        <begin position="60"/>
        <end position="78"/>
    </location>
</feature>
<feature type="transmembrane region" description="Helical" evidence="2">
    <location>
        <begin position="110"/>
        <end position="128"/>
    </location>
</feature>
<reference evidence="3 4" key="1">
    <citation type="journal article" date="2014" name="Int. J. Syst. Evol. Microbiol.">
        <title>Complete genome sequence of Corynebacterium casei LMG S-19264T (=DSM 44701T), isolated from a smear-ripened cheese.</title>
        <authorList>
            <consortium name="US DOE Joint Genome Institute (JGI-PGF)"/>
            <person name="Walter F."/>
            <person name="Albersmeier A."/>
            <person name="Kalinowski J."/>
            <person name="Ruckert C."/>
        </authorList>
    </citation>
    <scope>NUCLEOTIDE SEQUENCE [LARGE SCALE GENOMIC DNA]</scope>
    <source>
        <strain evidence="3 4">CGMCC 1.16330</strain>
    </source>
</reference>